<sequence length="333" mass="37569">MGEYRDSVTGQIREQPEVPSEWTHSCAERRMKAEFSWSGHSTLFSDHVDESHALHPLWEEMRSHLDQVFVQPVTEDSLDQVFGEPDTDTGRILNMRRIENLYERIRICCHDAGDTYYSGGDYRKQLPSRAEVLLLRFALPSNHANSHITDVLNLLAPCNALHLFQVTDHDPRSPSEGGDGAELALDKRLSGVSKIYVKFLEIYEVLALNSKLLRENQEAVEAHLNELRKKPAATNSGSVEKAIAEALETMRACQKRFEAEQEDWWRMKRQHWAGELSKSPAGTGESSIEEGEIMETEPPTQTYSPAGTGESSIEEGEIVETEPPTQAMDTETD</sequence>
<feature type="region of interest" description="Disordered" evidence="2">
    <location>
        <begin position="273"/>
        <end position="333"/>
    </location>
</feature>
<dbReference type="AlphaFoldDB" id="A0A545VRG9"/>
<evidence type="ECO:0000313" key="3">
    <source>
        <dbReference type="EMBL" id="TQV92435.1"/>
    </source>
</evidence>
<name>A0A545VRG9_9HYPO</name>
<organism evidence="3 4">
    <name type="scientific">Cordyceps javanica</name>
    <dbReference type="NCBI Taxonomy" id="43265"/>
    <lineage>
        <taxon>Eukaryota</taxon>
        <taxon>Fungi</taxon>
        <taxon>Dikarya</taxon>
        <taxon>Ascomycota</taxon>
        <taxon>Pezizomycotina</taxon>
        <taxon>Sordariomycetes</taxon>
        <taxon>Hypocreomycetidae</taxon>
        <taxon>Hypocreales</taxon>
        <taxon>Cordycipitaceae</taxon>
        <taxon>Cordyceps</taxon>
    </lineage>
</organism>
<feature type="coiled-coil region" evidence="1">
    <location>
        <begin position="210"/>
        <end position="263"/>
    </location>
</feature>
<feature type="region of interest" description="Disordered" evidence="2">
    <location>
        <begin position="1"/>
        <end position="23"/>
    </location>
</feature>
<accession>A0A545VRG9</accession>
<dbReference type="OrthoDB" id="4865726at2759"/>
<evidence type="ECO:0000256" key="2">
    <source>
        <dbReference type="SAM" id="MobiDB-lite"/>
    </source>
</evidence>
<evidence type="ECO:0000313" key="4">
    <source>
        <dbReference type="Proteomes" id="UP000315783"/>
    </source>
</evidence>
<dbReference type="Proteomes" id="UP000315783">
    <property type="component" value="Unassembled WGS sequence"/>
</dbReference>
<reference evidence="3 4" key="1">
    <citation type="journal article" date="2019" name="Appl. Microbiol. Biotechnol.">
        <title>Genome sequence of Isaria javanica and comparative genome analysis insights into family S53 peptidase evolution in fungal entomopathogens.</title>
        <authorList>
            <person name="Lin R."/>
            <person name="Zhang X."/>
            <person name="Xin B."/>
            <person name="Zou M."/>
            <person name="Gao Y."/>
            <person name="Qin F."/>
            <person name="Hu Q."/>
            <person name="Xie B."/>
            <person name="Cheng X."/>
        </authorList>
    </citation>
    <scope>NUCLEOTIDE SEQUENCE [LARGE SCALE GENOMIC DNA]</scope>
    <source>
        <strain evidence="3 4">IJ1G</strain>
    </source>
</reference>
<proteinExistence type="predicted"/>
<comment type="caution">
    <text evidence="3">The sequence shown here is derived from an EMBL/GenBank/DDBJ whole genome shotgun (WGS) entry which is preliminary data.</text>
</comment>
<keyword evidence="1" id="KW-0175">Coiled coil</keyword>
<evidence type="ECO:0000256" key="1">
    <source>
        <dbReference type="SAM" id="Coils"/>
    </source>
</evidence>
<protein>
    <submittedName>
        <fullName evidence="3">Uncharacterized protein</fullName>
    </submittedName>
</protein>
<dbReference type="EMBL" id="SPUK01000015">
    <property type="protein sequence ID" value="TQV92435.1"/>
    <property type="molecule type" value="Genomic_DNA"/>
</dbReference>
<gene>
    <name evidence="3" type="ORF">IF1G_08953</name>
</gene>
<keyword evidence="4" id="KW-1185">Reference proteome</keyword>